<organism evidence="2 3">
    <name type="scientific">Arthrobacter phage Sonali</name>
    <dbReference type="NCBI Taxonomy" id="2510495"/>
    <lineage>
        <taxon>Viruses</taxon>
        <taxon>Duplodnaviria</taxon>
        <taxon>Heunggongvirae</taxon>
        <taxon>Uroviricota</taxon>
        <taxon>Caudoviricetes</taxon>
        <taxon>Sonalivirus</taxon>
        <taxon>Sonalivirus sonali</taxon>
    </lineage>
</organism>
<evidence type="ECO:0000256" key="1">
    <source>
        <dbReference type="SAM" id="MobiDB-lite"/>
    </source>
</evidence>
<gene>
    <name evidence="2" type="primary">57</name>
    <name evidence="2" type="ORF">SEA_SONALI_57</name>
</gene>
<dbReference type="GeneID" id="55011148"/>
<feature type="region of interest" description="Disordered" evidence="1">
    <location>
        <begin position="33"/>
        <end position="64"/>
    </location>
</feature>
<protein>
    <recommendedName>
        <fullName evidence="4">HicA-like toxin</fullName>
    </recommendedName>
</protein>
<name>A0A411CQF8_9CAUD</name>
<proteinExistence type="predicted"/>
<dbReference type="KEGG" id="vg:55011148"/>
<evidence type="ECO:0008006" key="4">
    <source>
        <dbReference type="Google" id="ProtNLM"/>
    </source>
</evidence>
<evidence type="ECO:0000313" key="3">
    <source>
        <dbReference type="Proteomes" id="UP000289206"/>
    </source>
</evidence>
<evidence type="ECO:0000313" key="2">
    <source>
        <dbReference type="EMBL" id="QAY16169.1"/>
    </source>
</evidence>
<dbReference type="RefSeq" id="YP_009819730.1">
    <property type="nucleotide sequence ID" value="NC_048152.1"/>
</dbReference>
<reference evidence="2 3" key="1">
    <citation type="submission" date="2019-01" db="EMBL/GenBank/DDBJ databases">
        <authorList>
            <person name="Adair T.L."/>
            <person name="Lucas L.G."/>
            <person name="Young A.M."/>
            <person name="Antrich S.C."/>
            <person name="Baird A.G."/>
            <person name="Dunn E.L."/>
            <person name="Fernandes B.I."/>
            <person name="Fraley E.G."/>
            <person name="Ghanem A.X."/>
            <person name="Gilbert M.G."/>
            <person name="Morris T.B."/>
            <person name="Nortch B.D."/>
            <person name="Overcash M.E."/>
            <person name="Pavleszek K.E."/>
            <person name="Pellegrini L.I.O."/>
            <person name="Pham L.T."/>
            <person name="Rule L.S."/>
            <person name="Schultz E.M."/>
            <person name="Smith J."/>
            <person name="Thong B.J."/>
            <person name="Turner H.A."/>
            <person name="Walker G."/>
            <person name="Whitaker Z.J."/>
            <person name="Wilsey R.N."/>
            <person name="Yanney R.L."/>
            <person name="Klyczek K."/>
            <person name="Garlena R.A."/>
            <person name="Russell D.A."/>
            <person name="Pope W.H."/>
            <person name="Jacobs-Sera D."/>
            <person name="Hatfull G.F."/>
        </authorList>
    </citation>
    <scope>NUCLEOTIDE SEQUENCE [LARGE SCALE GENOMIC DNA]</scope>
</reference>
<accession>A0A411CQF8</accession>
<dbReference type="EMBL" id="MK411746">
    <property type="protein sequence ID" value="QAY16169.1"/>
    <property type="molecule type" value="Genomic_DNA"/>
</dbReference>
<feature type="compositionally biased region" description="Basic and acidic residues" evidence="1">
    <location>
        <begin position="50"/>
        <end position="64"/>
    </location>
</feature>
<keyword evidence="3" id="KW-1185">Reference proteome</keyword>
<dbReference type="Proteomes" id="UP000289206">
    <property type="component" value="Segment"/>
</dbReference>
<sequence>MKKEVKRLLKLAEELGYEYVRLTSDGHHLMQHKVTRKRATIPSTPHGGKRGVENCEADLKRKAR</sequence>